<evidence type="ECO:0000259" key="2">
    <source>
        <dbReference type="Pfam" id="PF21788"/>
    </source>
</evidence>
<dbReference type="Proteomes" id="UP000478052">
    <property type="component" value="Unassembled WGS sequence"/>
</dbReference>
<feature type="non-terminal residue" evidence="4">
    <location>
        <position position="481"/>
    </location>
</feature>
<dbReference type="Pfam" id="PF21789">
    <property type="entry name" value="TNP-like_RNaseH_C"/>
    <property type="match status" value="1"/>
</dbReference>
<dbReference type="AlphaFoldDB" id="A0A6G0W3D1"/>
<feature type="domain" description="Transposable element P transposase-like RNase H C-terminal" evidence="3">
    <location>
        <begin position="241"/>
        <end position="259"/>
    </location>
</feature>
<comment type="caution">
    <text evidence="4">The sequence shown here is derived from an EMBL/GenBank/DDBJ whole genome shotgun (WGS) entry which is preliminary data.</text>
</comment>
<dbReference type="PANTHER" id="PTHR47577:SF2">
    <property type="entry name" value="THAP DOMAIN CONTAINING 9"/>
    <property type="match status" value="1"/>
</dbReference>
<feature type="domain" description="Transposable element P transposase-like GTP-binding insertion" evidence="2">
    <location>
        <begin position="63"/>
        <end position="158"/>
    </location>
</feature>
<dbReference type="EMBL" id="VUJU01009180">
    <property type="protein sequence ID" value="KAF0721473.1"/>
    <property type="molecule type" value="Genomic_DNA"/>
</dbReference>
<reference evidence="4 5" key="1">
    <citation type="submission" date="2019-08" db="EMBL/GenBank/DDBJ databases">
        <title>Whole genome of Aphis craccivora.</title>
        <authorList>
            <person name="Voronova N.V."/>
            <person name="Shulinski R.S."/>
            <person name="Bandarenka Y.V."/>
            <person name="Zhorov D.G."/>
            <person name="Warner D."/>
        </authorList>
    </citation>
    <scope>NUCLEOTIDE SEQUENCE [LARGE SCALE GENOMIC DNA]</scope>
    <source>
        <strain evidence="4">180601</strain>
        <tissue evidence="4">Whole Body</tissue>
    </source>
</reference>
<name>A0A6G0W3D1_APHCR</name>
<dbReference type="PANTHER" id="PTHR47577">
    <property type="entry name" value="THAP DOMAIN-CONTAINING PROTEIN 6"/>
    <property type="match status" value="1"/>
</dbReference>
<protein>
    <submittedName>
        <fullName evidence="4">THAP-type domain-containing protein</fullName>
    </submittedName>
</protein>
<proteinExistence type="predicted"/>
<dbReference type="InterPro" id="IPR048367">
    <property type="entry name" value="TNP-like_RNaseH_C"/>
</dbReference>
<evidence type="ECO:0000256" key="1">
    <source>
        <dbReference type="SAM" id="MobiDB-lite"/>
    </source>
</evidence>
<dbReference type="Pfam" id="PF21788">
    <property type="entry name" value="TNP-like_GBD"/>
    <property type="match status" value="1"/>
</dbReference>
<gene>
    <name evidence="4" type="ORF">FWK35_00025287</name>
</gene>
<evidence type="ECO:0000259" key="3">
    <source>
        <dbReference type="Pfam" id="PF21789"/>
    </source>
</evidence>
<dbReference type="InterPro" id="IPR048366">
    <property type="entry name" value="TNP-like_GBD"/>
</dbReference>
<accession>A0A6G0W3D1</accession>
<organism evidence="4 5">
    <name type="scientific">Aphis craccivora</name>
    <name type="common">Cowpea aphid</name>
    <dbReference type="NCBI Taxonomy" id="307492"/>
    <lineage>
        <taxon>Eukaryota</taxon>
        <taxon>Metazoa</taxon>
        <taxon>Ecdysozoa</taxon>
        <taxon>Arthropoda</taxon>
        <taxon>Hexapoda</taxon>
        <taxon>Insecta</taxon>
        <taxon>Pterygota</taxon>
        <taxon>Neoptera</taxon>
        <taxon>Paraneoptera</taxon>
        <taxon>Hemiptera</taxon>
        <taxon>Sternorrhyncha</taxon>
        <taxon>Aphidomorpha</taxon>
        <taxon>Aphidoidea</taxon>
        <taxon>Aphididae</taxon>
        <taxon>Aphidini</taxon>
        <taxon>Aphis</taxon>
        <taxon>Aphis</taxon>
    </lineage>
</organism>
<evidence type="ECO:0000313" key="5">
    <source>
        <dbReference type="Proteomes" id="UP000478052"/>
    </source>
</evidence>
<evidence type="ECO:0000313" key="4">
    <source>
        <dbReference type="EMBL" id="KAF0721473.1"/>
    </source>
</evidence>
<keyword evidence="5" id="KW-1185">Reference proteome</keyword>
<dbReference type="OrthoDB" id="6613714at2759"/>
<feature type="region of interest" description="Disordered" evidence="1">
    <location>
        <begin position="1"/>
        <end position="25"/>
    </location>
</feature>
<sequence>MKRMGKRVRTAAQATMSSKIKSGAEKQTNLKEKNFLKINASIENFQNYFINPYDCSRKIFVHPSTNPIKWEFYINIFKIKSNSILKVCPKLTRNHFELNNLTKMKVKYATELFSMSTAKGIEFYKNKKYNGFNDSDETIKFTILMNNMFNALNRKYPAEGMKKYSRDRDFLYVVLTFCDILNEVIEWITTWEDNLIHNIIKKDDFLTKATADGLKITLRSTINLVNYLLYEKDFAYVLTAKFNQDCLENFFSIIRQVSGLTIIHPVLHFYNCTECFLVIAKYLKTSLKISDNIPVITINDLREIVKETANSTTRINKVEKLKEKINNIVDEGCWDIDDIFLEHNYTDYSFDCIRMITSIIIKYPINTLDILNFIIFNRYIAKRLTVKTNCELCKNSLKNLNTTKYGTTADLVTAKTLELSFTKFADSSNAFDETCEDFFKNNISLPFPCADHRTQMLSDICVNYLVMRMRQYSYSQNQNNK</sequence>